<dbReference type="FunFam" id="3.40.50.300:FF:000016">
    <property type="entry name" value="Oligopeptide ABC transporter ATP-binding component"/>
    <property type="match status" value="1"/>
</dbReference>
<dbReference type="InterPro" id="IPR003439">
    <property type="entry name" value="ABC_transporter-like_ATP-bd"/>
</dbReference>
<dbReference type="OrthoDB" id="9784450at2"/>
<dbReference type="PROSITE" id="PS50893">
    <property type="entry name" value="ABC_TRANSPORTER_2"/>
    <property type="match status" value="1"/>
</dbReference>
<feature type="domain" description="ABC transporter" evidence="5">
    <location>
        <begin position="6"/>
        <end position="252"/>
    </location>
</feature>
<evidence type="ECO:0000259" key="5">
    <source>
        <dbReference type="PROSITE" id="PS50893"/>
    </source>
</evidence>
<dbReference type="PANTHER" id="PTHR43776">
    <property type="entry name" value="TRANSPORT ATP-BINDING PROTEIN"/>
    <property type="match status" value="1"/>
</dbReference>
<evidence type="ECO:0000256" key="1">
    <source>
        <dbReference type="ARBA" id="ARBA00005417"/>
    </source>
</evidence>
<protein>
    <submittedName>
        <fullName evidence="6">Oligopeptide transport system ATP-binding protein</fullName>
    </submittedName>
</protein>
<keyword evidence="4 6" id="KW-0067">ATP-binding</keyword>
<keyword evidence="7" id="KW-1185">Reference proteome</keyword>
<dbReference type="InterPro" id="IPR017871">
    <property type="entry name" value="ABC_transporter-like_CS"/>
</dbReference>
<dbReference type="AlphaFoldDB" id="A0A4R3Z216"/>
<keyword evidence="3" id="KW-0547">Nucleotide-binding</keyword>
<evidence type="ECO:0000256" key="3">
    <source>
        <dbReference type="ARBA" id="ARBA00022741"/>
    </source>
</evidence>
<comment type="caution">
    <text evidence="6">The sequence shown here is derived from an EMBL/GenBank/DDBJ whole genome shotgun (WGS) entry which is preliminary data.</text>
</comment>
<dbReference type="Gene3D" id="3.40.50.300">
    <property type="entry name" value="P-loop containing nucleotide triphosphate hydrolases"/>
    <property type="match status" value="1"/>
</dbReference>
<dbReference type="InterPro" id="IPR003593">
    <property type="entry name" value="AAA+_ATPase"/>
</dbReference>
<evidence type="ECO:0000313" key="7">
    <source>
        <dbReference type="Proteomes" id="UP000295719"/>
    </source>
</evidence>
<evidence type="ECO:0000256" key="4">
    <source>
        <dbReference type="ARBA" id="ARBA00022840"/>
    </source>
</evidence>
<name>A0A4R3Z216_9GAMM</name>
<accession>A0A4R3Z216</accession>
<proteinExistence type="inferred from homology"/>
<reference evidence="6 7" key="1">
    <citation type="submission" date="2019-03" db="EMBL/GenBank/DDBJ databases">
        <title>Genomic Encyclopedia of Type Strains, Phase IV (KMG-IV): sequencing the most valuable type-strain genomes for metagenomic binning, comparative biology and taxonomic classification.</title>
        <authorList>
            <person name="Goeker M."/>
        </authorList>
    </citation>
    <scope>NUCLEOTIDE SEQUENCE [LARGE SCALE GENOMIC DNA]</scope>
    <source>
        <strain evidence="6 7">DSM 19580</strain>
    </source>
</reference>
<dbReference type="RefSeq" id="WP_131863355.1">
    <property type="nucleotide sequence ID" value="NZ_SMCR01000001.1"/>
</dbReference>
<dbReference type="Proteomes" id="UP000295719">
    <property type="component" value="Unassembled WGS sequence"/>
</dbReference>
<evidence type="ECO:0000313" key="6">
    <source>
        <dbReference type="EMBL" id="TCV99813.1"/>
    </source>
</evidence>
<organism evidence="6 7">
    <name type="scientific">Biostraticola tofi</name>
    <dbReference type="NCBI Taxonomy" id="466109"/>
    <lineage>
        <taxon>Bacteria</taxon>
        <taxon>Pseudomonadati</taxon>
        <taxon>Pseudomonadota</taxon>
        <taxon>Gammaproteobacteria</taxon>
        <taxon>Enterobacterales</taxon>
        <taxon>Bruguierivoracaceae</taxon>
        <taxon>Biostraticola</taxon>
    </lineage>
</organism>
<sequence>MTEPLLSVRHLTKVFAGRGWQASSCHAVSDVSFDIMPGETFALVGESGSGKSTTGRCLVGLTAPTSGAVLFCGQSLLNRSAGQWKPLRQQIQMVFQDPLSTLDPKHSIGYSVEEPLIIQGRLDRRARQHRVADILTRVGLKAADAGRYPYEFSGGQRQRIGIARALIVNPQLLICDEPVSALDVSVQSQILNLLMDLQRTDNISYLFISHDLGVVHQIADRVGVMYQGKIVENAPTEQLFHQPGHRYTRQLLEAVLPAHPDQRKVWSV</sequence>
<evidence type="ECO:0000256" key="2">
    <source>
        <dbReference type="ARBA" id="ARBA00022448"/>
    </source>
</evidence>
<comment type="similarity">
    <text evidence="1">Belongs to the ABC transporter superfamily.</text>
</comment>
<dbReference type="GO" id="GO:0016887">
    <property type="term" value="F:ATP hydrolysis activity"/>
    <property type="evidence" value="ECO:0007669"/>
    <property type="project" value="InterPro"/>
</dbReference>
<dbReference type="SUPFAM" id="SSF52540">
    <property type="entry name" value="P-loop containing nucleoside triphosphate hydrolases"/>
    <property type="match status" value="1"/>
</dbReference>
<dbReference type="Pfam" id="PF00005">
    <property type="entry name" value="ABC_tran"/>
    <property type="match status" value="1"/>
</dbReference>
<dbReference type="CDD" id="cd03257">
    <property type="entry name" value="ABC_NikE_OppD_transporters"/>
    <property type="match status" value="1"/>
</dbReference>
<dbReference type="PANTHER" id="PTHR43776:SF7">
    <property type="entry name" value="D,D-DIPEPTIDE TRANSPORT ATP-BINDING PROTEIN DDPF-RELATED"/>
    <property type="match status" value="1"/>
</dbReference>
<dbReference type="PROSITE" id="PS00211">
    <property type="entry name" value="ABC_TRANSPORTER_1"/>
    <property type="match status" value="1"/>
</dbReference>
<gene>
    <name evidence="6" type="ORF">EDC52_101150</name>
</gene>
<dbReference type="InterPro" id="IPR050319">
    <property type="entry name" value="ABC_transp_ATP-bind"/>
</dbReference>
<dbReference type="GO" id="GO:0055085">
    <property type="term" value="P:transmembrane transport"/>
    <property type="evidence" value="ECO:0007669"/>
    <property type="project" value="UniProtKB-ARBA"/>
</dbReference>
<dbReference type="InterPro" id="IPR027417">
    <property type="entry name" value="P-loop_NTPase"/>
</dbReference>
<dbReference type="GO" id="GO:0005524">
    <property type="term" value="F:ATP binding"/>
    <property type="evidence" value="ECO:0007669"/>
    <property type="project" value="UniProtKB-KW"/>
</dbReference>
<dbReference type="EMBL" id="SMCR01000001">
    <property type="protein sequence ID" value="TCV99813.1"/>
    <property type="molecule type" value="Genomic_DNA"/>
</dbReference>
<dbReference type="SMART" id="SM00382">
    <property type="entry name" value="AAA"/>
    <property type="match status" value="1"/>
</dbReference>
<keyword evidence="2" id="KW-0813">Transport</keyword>